<dbReference type="AlphaFoldDB" id="A0A6M3LW81"/>
<reference evidence="1" key="1">
    <citation type="submission" date="2020-03" db="EMBL/GenBank/DDBJ databases">
        <title>The deep terrestrial virosphere.</title>
        <authorList>
            <person name="Holmfeldt K."/>
            <person name="Nilsson E."/>
            <person name="Simone D."/>
            <person name="Lopez-Fernandez M."/>
            <person name="Wu X."/>
            <person name="de Brujin I."/>
            <person name="Lundin D."/>
            <person name="Andersson A."/>
            <person name="Bertilsson S."/>
            <person name="Dopson M."/>
        </authorList>
    </citation>
    <scope>NUCLEOTIDE SEQUENCE</scope>
    <source>
        <strain evidence="1">MM415B05929</strain>
    </source>
</reference>
<proteinExistence type="predicted"/>
<organism evidence="1">
    <name type="scientific">viral metagenome</name>
    <dbReference type="NCBI Taxonomy" id="1070528"/>
    <lineage>
        <taxon>unclassified sequences</taxon>
        <taxon>metagenomes</taxon>
        <taxon>organismal metagenomes</taxon>
    </lineage>
</organism>
<protein>
    <submittedName>
        <fullName evidence="1">Uncharacterized protein</fullName>
    </submittedName>
</protein>
<evidence type="ECO:0000313" key="1">
    <source>
        <dbReference type="EMBL" id="QJA97812.1"/>
    </source>
</evidence>
<accession>A0A6M3LW81</accession>
<sequence>MIKMKNGIEATEAQYSSMVNLIERYKKEPDQTYIEFGHDALMCVFDGLTIGIEKDGYAHS</sequence>
<dbReference type="EMBL" id="MT143527">
    <property type="protein sequence ID" value="QJA97812.1"/>
    <property type="molecule type" value="Genomic_DNA"/>
</dbReference>
<gene>
    <name evidence="1" type="ORF">MM415B05929_0009</name>
</gene>
<name>A0A6M3LW81_9ZZZZ</name>